<evidence type="ECO:0000313" key="1">
    <source>
        <dbReference type="EMBL" id="KAH7979568.1"/>
    </source>
</evidence>
<sequence>MFCSPEQASPILDGTFSPTQGNSSTSTGLAPCELSFFDPLAVQVELRHPEKLQAQDAAAALGAADGAEEDVTPTGTQATPSPSGGVAVGETTPRTTVSKGGGASPTPPSEGMQSLGRLSLAVKELPEEEALLLLQSEEEVVKVATEDERGAGDKRTKNFFKAKLSQFRFSFKPKQRKSNEVTQNGPDTPRSVVVPDLGPDAADILEKYRGAGPVGAIGGTIGAAGSNGASPSTPLEPLQPQPLPSSQGGSEEALLEDAQKKLRLVLALADLPQGGPQEPAALLQGLLAQATLLHNKTLASHVHEALRCLRLLDELQCLRVLRALEDEHRRRAPYIAYLVRCRQGLLALQAQLETRLRRTQRDRDVCQTHLATLCVRHFLDPREPRLQAFSRSFQGLTAADEKDQDREKGPQQSKKVKTSLLLTQSQGFALATKVPHTGRTPCQVEESAAQERRGRAAPWFSQQHSRSAGLEQPGTREAWLPFWRSSHHRSHWAPRIAQEQQAGITGSQASSGSRSDPPRPERQESFMAEGPGAAGLEVSNIGWHGKTRDSRLRGQQDWWHSGARRREQTGRRKVKDRNAPWHSRRAKEVACLADSPKRGVCQAEAWATHKRVY</sequence>
<protein>
    <submittedName>
        <fullName evidence="1">Uncharacterized protein</fullName>
    </submittedName>
</protein>
<gene>
    <name evidence="1" type="ORF">HPB49_009943</name>
</gene>
<keyword evidence="2" id="KW-1185">Reference proteome</keyword>
<comment type="caution">
    <text evidence="1">The sequence shown here is derived from an EMBL/GenBank/DDBJ whole genome shotgun (WGS) entry which is preliminary data.</text>
</comment>
<accession>A0ACB8DYU6</accession>
<organism evidence="1 2">
    <name type="scientific">Dermacentor silvarum</name>
    <name type="common">Tick</name>
    <dbReference type="NCBI Taxonomy" id="543639"/>
    <lineage>
        <taxon>Eukaryota</taxon>
        <taxon>Metazoa</taxon>
        <taxon>Ecdysozoa</taxon>
        <taxon>Arthropoda</taxon>
        <taxon>Chelicerata</taxon>
        <taxon>Arachnida</taxon>
        <taxon>Acari</taxon>
        <taxon>Parasitiformes</taxon>
        <taxon>Ixodida</taxon>
        <taxon>Ixodoidea</taxon>
        <taxon>Ixodidae</taxon>
        <taxon>Rhipicephalinae</taxon>
        <taxon>Dermacentor</taxon>
    </lineage>
</organism>
<dbReference type="Proteomes" id="UP000821865">
    <property type="component" value="Chromosome 1"/>
</dbReference>
<dbReference type="EMBL" id="CM023470">
    <property type="protein sequence ID" value="KAH7979568.1"/>
    <property type="molecule type" value="Genomic_DNA"/>
</dbReference>
<evidence type="ECO:0000313" key="2">
    <source>
        <dbReference type="Proteomes" id="UP000821865"/>
    </source>
</evidence>
<reference evidence="1" key="1">
    <citation type="submission" date="2020-05" db="EMBL/GenBank/DDBJ databases">
        <title>Large-scale comparative analyses of tick genomes elucidate their genetic diversity and vector capacities.</title>
        <authorList>
            <person name="Jia N."/>
            <person name="Wang J."/>
            <person name="Shi W."/>
            <person name="Du L."/>
            <person name="Sun Y."/>
            <person name="Zhan W."/>
            <person name="Jiang J."/>
            <person name="Wang Q."/>
            <person name="Zhang B."/>
            <person name="Ji P."/>
            <person name="Sakyi L.B."/>
            <person name="Cui X."/>
            <person name="Yuan T."/>
            <person name="Jiang B."/>
            <person name="Yang W."/>
            <person name="Lam T.T.-Y."/>
            <person name="Chang Q."/>
            <person name="Ding S."/>
            <person name="Wang X."/>
            <person name="Zhu J."/>
            <person name="Ruan X."/>
            <person name="Zhao L."/>
            <person name="Wei J."/>
            <person name="Que T."/>
            <person name="Du C."/>
            <person name="Cheng J."/>
            <person name="Dai P."/>
            <person name="Han X."/>
            <person name="Huang E."/>
            <person name="Gao Y."/>
            <person name="Liu J."/>
            <person name="Shao H."/>
            <person name="Ye R."/>
            <person name="Li L."/>
            <person name="Wei W."/>
            <person name="Wang X."/>
            <person name="Wang C."/>
            <person name="Yang T."/>
            <person name="Huo Q."/>
            <person name="Li W."/>
            <person name="Guo W."/>
            <person name="Chen H."/>
            <person name="Zhou L."/>
            <person name="Ni X."/>
            <person name="Tian J."/>
            <person name="Zhou Y."/>
            <person name="Sheng Y."/>
            <person name="Liu T."/>
            <person name="Pan Y."/>
            <person name="Xia L."/>
            <person name="Li J."/>
            <person name="Zhao F."/>
            <person name="Cao W."/>
        </authorList>
    </citation>
    <scope>NUCLEOTIDE SEQUENCE</scope>
    <source>
        <strain evidence="1">Dsil-2018</strain>
    </source>
</reference>
<name>A0ACB8DYU6_DERSI</name>
<proteinExistence type="predicted"/>